<name>A0A2P2Q6T6_RHIMU</name>
<dbReference type="AlphaFoldDB" id="A0A2P2Q6T6"/>
<protein>
    <submittedName>
        <fullName evidence="2">Uncharacterized protein</fullName>
    </submittedName>
</protein>
<reference evidence="2" key="1">
    <citation type="submission" date="2018-02" db="EMBL/GenBank/DDBJ databases">
        <title>Rhizophora mucronata_Transcriptome.</title>
        <authorList>
            <person name="Meera S.P."/>
            <person name="Sreeshan A."/>
            <person name="Augustine A."/>
        </authorList>
    </citation>
    <scope>NUCLEOTIDE SEQUENCE</scope>
    <source>
        <tissue evidence="2">Leaf</tissue>
    </source>
</reference>
<organism evidence="2">
    <name type="scientific">Rhizophora mucronata</name>
    <name type="common">Asiatic mangrove</name>
    <dbReference type="NCBI Taxonomy" id="61149"/>
    <lineage>
        <taxon>Eukaryota</taxon>
        <taxon>Viridiplantae</taxon>
        <taxon>Streptophyta</taxon>
        <taxon>Embryophyta</taxon>
        <taxon>Tracheophyta</taxon>
        <taxon>Spermatophyta</taxon>
        <taxon>Magnoliopsida</taxon>
        <taxon>eudicotyledons</taxon>
        <taxon>Gunneridae</taxon>
        <taxon>Pentapetalae</taxon>
        <taxon>rosids</taxon>
        <taxon>fabids</taxon>
        <taxon>Malpighiales</taxon>
        <taxon>Rhizophoraceae</taxon>
        <taxon>Rhizophora</taxon>
    </lineage>
</organism>
<keyword evidence="1" id="KW-0472">Membrane</keyword>
<evidence type="ECO:0000313" key="2">
    <source>
        <dbReference type="EMBL" id="MBX62691.1"/>
    </source>
</evidence>
<keyword evidence="1" id="KW-1133">Transmembrane helix</keyword>
<evidence type="ECO:0000256" key="1">
    <source>
        <dbReference type="SAM" id="Phobius"/>
    </source>
</evidence>
<dbReference type="EMBL" id="GGEC01082207">
    <property type="protein sequence ID" value="MBX62691.1"/>
    <property type="molecule type" value="Transcribed_RNA"/>
</dbReference>
<sequence length="91" mass="11117">MYLYEWYCLVSVNCVECFRGNLVFLTFFFFVVHICFYLIFGHWMIEFWLNGHAFDSISKSLSIGFAYSYSHFKLHRLIQMLIFMFDCKSRF</sequence>
<accession>A0A2P2Q6T6</accession>
<proteinExistence type="predicted"/>
<feature type="transmembrane region" description="Helical" evidence="1">
    <location>
        <begin position="20"/>
        <end position="40"/>
    </location>
</feature>
<keyword evidence="1" id="KW-0812">Transmembrane</keyword>